<dbReference type="Pfam" id="PF00512">
    <property type="entry name" value="HisKA"/>
    <property type="match status" value="1"/>
</dbReference>
<dbReference type="CDD" id="cd00082">
    <property type="entry name" value="HisKA"/>
    <property type="match status" value="1"/>
</dbReference>
<dbReference type="GO" id="GO:0005524">
    <property type="term" value="F:ATP binding"/>
    <property type="evidence" value="ECO:0007669"/>
    <property type="project" value="UniProtKB-KW"/>
</dbReference>
<dbReference type="AlphaFoldDB" id="A0A4Y1ZIN1"/>
<dbReference type="CDD" id="cd00075">
    <property type="entry name" value="HATPase"/>
    <property type="match status" value="1"/>
</dbReference>
<dbReference type="SUPFAM" id="SSF55874">
    <property type="entry name" value="ATPase domain of HSP90 chaperone/DNA topoisomerase II/histidine kinase"/>
    <property type="match status" value="1"/>
</dbReference>
<evidence type="ECO:0000256" key="7">
    <source>
        <dbReference type="SAM" id="MobiDB-lite"/>
    </source>
</evidence>
<evidence type="ECO:0000256" key="6">
    <source>
        <dbReference type="ARBA" id="ARBA00023012"/>
    </source>
</evidence>
<dbReference type="Pfam" id="PF02518">
    <property type="entry name" value="HATPase_c"/>
    <property type="match status" value="1"/>
</dbReference>
<dbReference type="InterPro" id="IPR036890">
    <property type="entry name" value="HATPase_C_sf"/>
</dbReference>
<evidence type="ECO:0000313" key="9">
    <source>
        <dbReference type="EMBL" id="GAY79007.1"/>
    </source>
</evidence>
<feature type="compositionally biased region" description="Polar residues" evidence="7">
    <location>
        <begin position="368"/>
        <end position="381"/>
    </location>
</feature>
<accession>A0A4Y1ZIN1</accession>
<dbReference type="InterPro" id="IPR035965">
    <property type="entry name" value="PAS-like_dom_sf"/>
</dbReference>
<dbReference type="Gene3D" id="3.30.565.10">
    <property type="entry name" value="Histidine kinase-like ATPase, C-terminal domain"/>
    <property type="match status" value="1"/>
</dbReference>
<keyword evidence="5" id="KW-0067">ATP-binding</keyword>
<dbReference type="GO" id="GO:0000155">
    <property type="term" value="F:phosphorelay sensor kinase activity"/>
    <property type="evidence" value="ECO:0007669"/>
    <property type="project" value="InterPro"/>
</dbReference>
<keyword evidence="6" id="KW-0902">Two-component regulatory system</keyword>
<dbReference type="InterPro" id="IPR003594">
    <property type="entry name" value="HATPase_dom"/>
</dbReference>
<dbReference type="SUPFAM" id="SSF55785">
    <property type="entry name" value="PYP-like sensor domain (PAS domain)"/>
    <property type="match status" value="1"/>
</dbReference>
<keyword evidence="3" id="KW-0547">Nucleotide-binding</keyword>
<dbReference type="Gene3D" id="1.10.287.130">
    <property type="match status" value="1"/>
</dbReference>
<dbReference type="InterPro" id="IPR003661">
    <property type="entry name" value="HisK_dim/P_dom"/>
</dbReference>
<evidence type="ECO:0000256" key="3">
    <source>
        <dbReference type="ARBA" id="ARBA00022741"/>
    </source>
</evidence>
<gene>
    <name evidence="9" type="ORF">NBRC111894_4561</name>
</gene>
<feature type="domain" description="Histidine kinase" evidence="8">
    <location>
        <begin position="211"/>
        <end position="381"/>
    </location>
</feature>
<evidence type="ECO:0000256" key="1">
    <source>
        <dbReference type="ARBA" id="ARBA00022553"/>
    </source>
</evidence>
<evidence type="ECO:0000259" key="8">
    <source>
        <dbReference type="PROSITE" id="PS50109"/>
    </source>
</evidence>
<reference evidence="9" key="1">
    <citation type="submission" date="2017-11" db="EMBL/GenBank/DDBJ databases">
        <title>Draft Genome Sequence of Sporolactobacillus inulinus NBRC 111894 Isolated from Koso, a Japanese Sugar-Vegetable Fermented Beverage.</title>
        <authorList>
            <person name="Chiou T.Y."/>
            <person name="Oshima K."/>
            <person name="Suda W."/>
            <person name="Hattori M."/>
            <person name="Takahashi T."/>
        </authorList>
    </citation>
    <scope>NUCLEOTIDE SEQUENCE [LARGE SCALE GENOMIC DNA]</scope>
    <source>
        <strain evidence="9">NBRC111894</strain>
    </source>
</reference>
<evidence type="ECO:0000313" key="10">
    <source>
        <dbReference type="Proteomes" id="UP000319716"/>
    </source>
</evidence>
<dbReference type="InterPro" id="IPR000014">
    <property type="entry name" value="PAS"/>
</dbReference>
<keyword evidence="4 9" id="KW-0418">Kinase</keyword>
<dbReference type="Gene3D" id="3.30.450.20">
    <property type="entry name" value="PAS domain"/>
    <property type="match status" value="1"/>
</dbReference>
<dbReference type="Pfam" id="PF13426">
    <property type="entry name" value="PAS_9"/>
    <property type="match status" value="1"/>
</dbReference>
<keyword evidence="1" id="KW-0597">Phosphoprotein</keyword>
<evidence type="ECO:0000256" key="2">
    <source>
        <dbReference type="ARBA" id="ARBA00022679"/>
    </source>
</evidence>
<comment type="caution">
    <text evidence="9">The sequence shown here is derived from an EMBL/GenBank/DDBJ whole genome shotgun (WGS) entry which is preliminary data.</text>
</comment>
<dbReference type="Proteomes" id="UP000319716">
    <property type="component" value="Unassembled WGS sequence"/>
</dbReference>
<keyword evidence="2" id="KW-0808">Transferase</keyword>
<sequence>MIRKITINSHEQFLTFLYPYRFLFFFSTHYKLFLQIQTKIIEIIQESATYIFTNMTNKPMIFLGGISMSGNRNSIDLNYKKMIDQIADAILVLSDETIVYSNRSANQILSFDERTPLSGISIGMFVNPEEMPLLRDALTKITTCQSEKHSLQLTIHSSNNFKLPVLINFQLLQACDSLVQLSIHDISARKAAEESLIQSEKLSVIGELSAGIIHEIRNPLTSIKGFLQLMQTSEKLNKEYLEIIMREIEQIEKITTELLYFTKPKSDRFTKINLTTIAKESMRLFETQTMKRNIKLCLEADDGDGHCLYGDKTQLKQVFVNLIKNALEATPKGGTISILLSSTANTEQISIQDTGSGIPKPLIHNLGRSFSQQKQQEPALA</sequence>
<dbReference type="InterPro" id="IPR005467">
    <property type="entry name" value="His_kinase_dom"/>
</dbReference>
<evidence type="ECO:0000256" key="4">
    <source>
        <dbReference type="ARBA" id="ARBA00022777"/>
    </source>
</evidence>
<dbReference type="PANTHER" id="PTHR43065:SF10">
    <property type="entry name" value="PEROXIDE STRESS-ACTIVATED HISTIDINE KINASE MAK3"/>
    <property type="match status" value="1"/>
</dbReference>
<feature type="region of interest" description="Disordered" evidence="7">
    <location>
        <begin position="362"/>
        <end position="381"/>
    </location>
</feature>
<protein>
    <submittedName>
        <fullName evidence="9">Sensor histidine kinase</fullName>
    </submittedName>
</protein>
<organism evidence="9 10">
    <name type="scientific">Sporolactobacillus inulinus</name>
    <dbReference type="NCBI Taxonomy" id="2078"/>
    <lineage>
        <taxon>Bacteria</taxon>
        <taxon>Bacillati</taxon>
        <taxon>Bacillota</taxon>
        <taxon>Bacilli</taxon>
        <taxon>Bacillales</taxon>
        <taxon>Sporolactobacillaceae</taxon>
        <taxon>Sporolactobacillus</taxon>
    </lineage>
</organism>
<name>A0A4Y1ZIN1_9BACL</name>
<dbReference type="EMBL" id="BEXB01000077">
    <property type="protein sequence ID" value="GAY79007.1"/>
    <property type="molecule type" value="Genomic_DNA"/>
</dbReference>
<proteinExistence type="predicted"/>
<dbReference type="PANTHER" id="PTHR43065">
    <property type="entry name" value="SENSOR HISTIDINE KINASE"/>
    <property type="match status" value="1"/>
</dbReference>
<evidence type="ECO:0000256" key="5">
    <source>
        <dbReference type="ARBA" id="ARBA00022840"/>
    </source>
</evidence>
<dbReference type="SMART" id="SM00388">
    <property type="entry name" value="HisKA"/>
    <property type="match status" value="1"/>
</dbReference>
<dbReference type="PROSITE" id="PS50109">
    <property type="entry name" value="HIS_KIN"/>
    <property type="match status" value="1"/>
</dbReference>